<feature type="region of interest" description="Disordered" evidence="1">
    <location>
        <begin position="16"/>
        <end position="91"/>
    </location>
</feature>
<feature type="region of interest" description="Disordered" evidence="1">
    <location>
        <begin position="108"/>
        <end position="162"/>
    </location>
</feature>
<dbReference type="AlphaFoldDB" id="A0A813DIA6"/>
<proteinExistence type="predicted"/>
<keyword evidence="3" id="KW-1185">Reference proteome</keyword>
<accession>A0A813DIA6</accession>
<protein>
    <submittedName>
        <fullName evidence="2">Uncharacterized protein</fullName>
    </submittedName>
</protein>
<feature type="compositionally biased region" description="Gly residues" evidence="1">
    <location>
        <begin position="36"/>
        <end position="60"/>
    </location>
</feature>
<gene>
    <name evidence="2" type="ORF">PGLA1383_LOCUS7180</name>
</gene>
<dbReference type="EMBL" id="CAJNNV010003108">
    <property type="protein sequence ID" value="CAE8588379.1"/>
    <property type="molecule type" value="Genomic_DNA"/>
</dbReference>
<comment type="caution">
    <text evidence="2">The sequence shown here is derived from an EMBL/GenBank/DDBJ whole genome shotgun (WGS) entry which is preliminary data.</text>
</comment>
<sequence length="162" mass="16688">VTSFTMSKKCNGQNIFLAKEASRKDTEMVAGPPPRGGGGGKNGGGGGGGGGSMRGWGGGAKDNFEDDYEAPRGNKGRARAPSYDDGYHGGKGGGKSWEDVYAAGYAAAAKGDWGKGGGKGYGGDSWSRNDGDRSSARERTPRGKGDRGGSWGHDMHDSYRSE</sequence>
<feature type="compositionally biased region" description="Gly residues" evidence="1">
    <location>
        <begin position="114"/>
        <end position="123"/>
    </location>
</feature>
<name>A0A813DIA6_POLGL</name>
<organism evidence="2 3">
    <name type="scientific">Polarella glacialis</name>
    <name type="common">Dinoflagellate</name>
    <dbReference type="NCBI Taxonomy" id="89957"/>
    <lineage>
        <taxon>Eukaryota</taxon>
        <taxon>Sar</taxon>
        <taxon>Alveolata</taxon>
        <taxon>Dinophyceae</taxon>
        <taxon>Suessiales</taxon>
        <taxon>Suessiaceae</taxon>
        <taxon>Polarella</taxon>
    </lineage>
</organism>
<reference evidence="2" key="1">
    <citation type="submission" date="2021-02" db="EMBL/GenBank/DDBJ databases">
        <authorList>
            <person name="Dougan E. K."/>
            <person name="Rhodes N."/>
            <person name="Thang M."/>
            <person name="Chan C."/>
        </authorList>
    </citation>
    <scope>NUCLEOTIDE SEQUENCE</scope>
</reference>
<feature type="compositionally biased region" description="Basic and acidic residues" evidence="1">
    <location>
        <begin position="127"/>
        <end position="162"/>
    </location>
</feature>
<feature type="non-terminal residue" evidence="2">
    <location>
        <position position="162"/>
    </location>
</feature>
<evidence type="ECO:0000256" key="1">
    <source>
        <dbReference type="SAM" id="MobiDB-lite"/>
    </source>
</evidence>
<feature type="non-terminal residue" evidence="2">
    <location>
        <position position="1"/>
    </location>
</feature>
<evidence type="ECO:0000313" key="3">
    <source>
        <dbReference type="Proteomes" id="UP000654075"/>
    </source>
</evidence>
<evidence type="ECO:0000313" key="2">
    <source>
        <dbReference type="EMBL" id="CAE8588379.1"/>
    </source>
</evidence>
<dbReference type="Proteomes" id="UP000654075">
    <property type="component" value="Unassembled WGS sequence"/>
</dbReference>